<keyword evidence="1" id="KW-0812">Transmembrane</keyword>
<dbReference type="InterPro" id="IPR007369">
    <property type="entry name" value="Peptidase_A22B_SPP"/>
</dbReference>
<dbReference type="AlphaFoldDB" id="A0A7R9UCD7"/>
<dbReference type="PANTHER" id="PTHR12174">
    <property type="entry name" value="SIGNAL PEPTIDE PEPTIDASE"/>
    <property type="match status" value="1"/>
</dbReference>
<evidence type="ECO:0000313" key="2">
    <source>
        <dbReference type="EMBL" id="CAD8261174.1"/>
    </source>
</evidence>
<feature type="transmembrane region" description="Helical" evidence="1">
    <location>
        <begin position="125"/>
        <end position="144"/>
    </location>
</feature>
<keyword evidence="1" id="KW-0472">Membrane</keyword>
<feature type="transmembrane region" description="Helical" evidence="1">
    <location>
        <begin position="73"/>
        <end position="92"/>
    </location>
</feature>
<gene>
    <name evidence="2" type="ORF">PPYR1160_LOCUS10676</name>
</gene>
<name>A0A7R9UCD7_9STRA</name>
<dbReference type="PANTHER" id="PTHR12174:SF103">
    <property type="entry name" value="INTRAMEMBRANE PROTEASE (IMPAS) FAMILY"/>
    <property type="match status" value="1"/>
</dbReference>
<organism evidence="2">
    <name type="scientific">Pinguiococcus pyrenoidosus</name>
    <dbReference type="NCBI Taxonomy" id="172671"/>
    <lineage>
        <taxon>Eukaryota</taxon>
        <taxon>Sar</taxon>
        <taxon>Stramenopiles</taxon>
        <taxon>Ochrophyta</taxon>
        <taxon>Pinguiophyceae</taxon>
        <taxon>Pinguiochrysidales</taxon>
        <taxon>Pinguiochrysidaceae</taxon>
        <taxon>Pinguiococcus</taxon>
    </lineage>
</organism>
<proteinExistence type="predicted"/>
<evidence type="ECO:0000256" key="1">
    <source>
        <dbReference type="SAM" id="Phobius"/>
    </source>
</evidence>
<evidence type="ECO:0008006" key="3">
    <source>
        <dbReference type="Google" id="ProtNLM"/>
    </source>
</evidence>
<feature type="transmembrane region" description="Helical" evidence="1">
    <location>
        <begin position="150"/>
        <end position="172"/>
    </location>
</feature>
<sequence>MEILVTLATEFVAVGTIFLGSLQSFQVESWFNDASEPRGVPEVTGRAACMFPILGSASLLLLFFAFQMLSDFLVLYLAVSSYAAVYACASGFLERSNLSAGVQSGSSTILALGLVVAWICTNHFLFIDGIGFCLCVTMISLLRLNSLRVGAIAGLVLFIYDTFWVFFSHLIFRENVMVKVATQQATNPVYNMATAANLPGATSLAENLELPIKFLFPVYTAEGVRFSMLGKKHQGKGKFLRLVSTRS</sequence>
<dbReference type="GO" id="GO:0016020">
    <property type="term" value="C:membrane"/>
    <property type="evidence" value="ECO:0007669"/>
    <property type="project" value="InterPro"/>
</dbReference>
<feature type="transmembrane region" description="Helical" evidence="1">
    <location>
        <begin position="45"/>
        <end position="66"/>
    </location>
</feature>
<keyword evidence="1" id="KW-1133">Transmembrane helix</keyword>
<dbReference type="GO" id="GO:0042500">
    <property type="term" value="F:aspartic endopeptidase activity, intramembrane cleaving"/>
    <property type="evidence" value="ECO:0007669"/>
    <property type="project" value="InterPro"/>
</dbReference>
<accession>A0A7R9UCD7</accession>
<feature type="transmembrane region" description="Helical" evidence="1">
    <location>
        <begin position="7"/>
        <end position="25"/>
    </location>
</feature>
<protein>
    <recommendedName>
        <fullName evidence="3">Signal peptide peptidase-like 3</fullName>
    </recommendedName>
</protein>
<dbReference type="Pfam" id="PF04258">
    <property type="entry name" value="Peptidase_A22B"/>
    <property type="match status" value="1"/>
</dbReference>
<reference evidence="2" key="1">
    <citation type="submission" date="2021-01" db="EMBL/GenBank/DDBJ databases">
        <authorList>
            <person name="Corre E."/>
            <person name="Pelletier E."/>
            <person name="Niang G."/>
            <person name="Scheremetjew M."/>
            <person name="Finn R."/>
            <person name="Kale V."/>
            <person name="Holt S."/>
            <person name="Cochrane G."/>
            <person name="Meng A."/>
            <person name="Brown T."/>
            <person name="Cohen L."/>
        </authorList>
    </citation>
    <scope>NUCLEOTIDE SEQUENCE</scope>
    <source>
        <strain evidence="2">CCMP2078</strain>
    </source>
</reference>
<dbReference type="EMBL" id="HBEA01013993">
    <property type="protein sequence ID" value="CAD8261174.1"/>
    <property type="molecule type" value="Transcribed_RNA"/>
</dbReference>